<evidence type="ECO:0000313" key="2">
    <source>
        <dbReference type="EMBL" id="MCI14251.1"/>
    </source>
</evidence>
<name>A0A392PQ92_9FABA</name>
<dbReference type="CDD" id="cd00303">
    <property type="entry name" value="retropepsin_like"/>
    <property type="match status" value="1"/>
</dbReference>
<dbReference type="InterPro" id="IPR021109">
    <property type="entry name" value="Peptidase_aspartic_dom_sf"/>
</dbReference>
<comment type="caution">
    <text evidence="2">The sequence shown here is derived from an EMBL/GenBank/DDBJ whole genome shotgun (WGS) entry which is preliminary data.</text>
</comment>
<dbReference type="AlphaFoldDB" id="A0A392PQ92"/>
<protein>
    <submittedName>
        <fullName evidence="2">Transposon Ty3-G gag-pol polyprotein</fullName>
    </submittedName>
</protein>
<evidence type="ECO:0000313" key="3">
    <source>
        <dbReference type="Proteomes" id="UP000265520"/>
    </source>
</evidence>
<dbReference type="Gene3D" id="2.40.70.10">
    <property type="entry name" value="Acid Proteases"/>
    <property type="match status" value="1"/>
</dbReference>
<dbReference type="Pfam" id="PF08284">
    <property type="entry name" value="RVP_2"/>
    <property type="match status" value="1"/>
</dbReference>
<dbReference type="EMBL" id="LXQA010091616">
    <property type="protein sequence ID" value="MCI14251.1"/>
    <property type="molecule type" value="Genomic_DNA"/>
</dbReference>
<organism evidence="2 3">
    <name type="scientific">Trifolium medium</name>
    <dbReference type="NCBI Taxonomy" id="97028"/>
    <lineage>
        <taxon>Eukaryota</taxon>
        <taxon>Viridiplantae</taxon>
        <taxon>Streptophyta</taxon>
        <taxon>Embryophyta</taxon>
        <taxon>Tracheophyta</taxon>
        <taxon>Spermatophyta</taxon>
        <taxon>Magnoliopsida</taxon>
        <taxon>eudicotyledons</taxon>
        <taxon>Gunneridae</taxon>
        <taxon>Pentapetalae</taxon>
        <taxon>rosids</taxon>
        <taxon>fabids</taxon>
        <taxon>Fabales</taxon>
        <taxon>Fabaceae</taxon>
        <taxon>Papilionoideae</taxon>
        <taxon>50 kb inversion clade</taxon>
        <taxon>NPAAA clade</taxon>
        <taxon>Hologalegina</taxon>
        <taxon>IRL clade</taxon>
        <taxon>Trifolieae</taxon>
        <taxon>Trifolium</taxon>
    </lineage>
</organism>
<proteinExistence type="predicted"/>
<accession>A0A392PQ92</accession>
<feature type="region of interest" description="Disordered" evidence="1">
    <location>
        <begin position="1"/>
        <end position="35"/>
    </location>
</feature>
<feature type="compositionally biased region" description="Low complexity" evidence="1">
    <location>
        <begin position="1"/>
        <end position="16"/>
    </location>
</feature>
<sequence length="196" mass="21402">KSTKPYTPSSSNTSPSPSIPPKTPTASPAKVQFRKLSPEEMASRREKNLCYNCDKTFTPQHRCKGRFFMLVSEEDLEVPDLNLDPPSVEPVPAPAEDFIPATDAQLSLHAMSGSITQNTFRILGTIAKKQVTILVDSGSKHNFIQDRVAKFLGLAITPASQPFRVMVGNGSTLECVTQCAGVTFAIQEEVGTTFYH</sequence>
<feature type="non-terminal residue" evidence="2">
    <location>
        <position position="1"/>
    </location>
</feature>
<evidence type="ECO:0000256" key="1">
    <source>
        <dbReference type="SAM" id="MobiDB-lite"/>
    </source>
</evidence>
<dbReference type="Proteomes" id="UP000265520">
    <property type="component" value="Unassembled WGS sequence"/>
</dbReference>
<dbReference type="SUPFAM" id="SSF50630">
    <property type="entry name" value="Acid proteases"/>
    <property type="match status" value="1"/>
</dbReference>
<reference evidence="2 3" key="1">
    <citation type="journal article" date="2018" name="Front. Plant Sci.">
        <title>Red Clover (Trifolium pratense) and Zigzag Clover (T. medium) - A Picture of Genomic Similarities and Differences.</title>
        <authorList>
            <person name="Dluhosova J."/>
            <person name="Istvanek J."/>
            <person name="Nedelnik J."/>
            <person name="Repkova J."/>
        </authorList>
    </citation>
    <scope>NUCLEOTIDE SEQUENCE [LARGE SCALE GENOMIC DNA]</scope>
    <source>
        <strain evidence="3">cv. 10/8</strain>
        <tissue evidence="2">Leaf</tissue>
    </source>
</reference>
<keyword evidence="3" id="KW-1185">Reference proteome</keyword>